<dbReference type="OrthoDB" id="9766816at2"/>
<evidence type="ECO:0000313" key="6">
    <source>
        <dbReference type="Proteomes" id="UP000324233"/>
    </source>
</evidence>
<evidence type="ECO:0000256" key="3">
    <source>
        <dbReference type="ARBA" id="ARBA00022827"/>
    </source>
</evidence>
<dbReference type="EMBL" id="CP042997">
    <property type="protein sequence ID" value="QEH39038.1"/>
    <property type="molecule type" value="Genomic_DNA"/>
</dbReference>
<name>A0A5B9WEF3_9BACT</name>
<accession>A0A5B9WEF3</accession>
<dbReference type="RefSeq" id="WP_148598406.1">
    <property type="nucleotide sequence ID" value="NZ_CP042997.1"/>
</dbReference>
<dbReference type="PANTHER" id="PTHR43004:SF19">
    <property type="entry name" value="BINDING MONOOXYGENASE, PUTATIVE (JCVI)-RELATED"/>
    <property type="match status" value="1"/>
</dbReference>
<keyword evidence="2" id="KW-0285">Flavoprotein</keyword>
<organism evidence="5 6">
    <name type="scientific">Aquisphaera giovannonii</name>
    <dbReference type="NCBI Taxonomy" id="406548"/>
    <lineage>
        <taxon>Bacteria</taxon>
        <taxon>Pseudomonadati</taxon>
        <taxon>Planctomycetota</taxon>
        <taxon>Planctomycetia</taxon>
        <taxon>Isosphaerales</taxon>
        <taxon>Isosphaeraceae</taxon>
        <taxon>Aquisphaera</taxon>
    </lineage>
</organism>
<keyword evidence="5" id="KW-0503">Monooxygenase</keyword>
<evidence type="ECO:0000256" key="2">
    <source>
        <dbReference type="ARBA" id="ARBA00022630"/>
    </source>
</evidence>
<dbReference type="Gene3D" id="3.50.50.60">
    <property type="entry name" value="FAD/NAD(P)-binding domain"/>
    <property type="match status" value="1"/>
</dbReference>
<dbReference type="GO" id="GO:0071949">
    <property type="term" value="F:FAD binding"/>
    <property type="evidence" value="ECO:0007669"/>
    <property type="project" value="InterPro"/>
</dbReference>
<keyword evidence="3" id="KW-0274">FAD</keyword>
<dbReference type="GO" id="GO:0018677">
    <property type="term" value="F:pentachlorophenol monooxygenase activity"/>
    <property type="evidence" value="ECO:0007669"/>
    <property type="project" value="UniProtKB-EC"/>
</dbReference>
<evidence type="ECO:0000259" key="4">
    <source>
        <dbReference type="Pfam" id="PF01494"/>
    </source>
</evidence>
<dbReference type="InterPro" id="IPR050641">
    <property type="entry name" value="RIFMO-like"/>
</dbReference>
<dbReference type="Proteomes" id="UP000324233">
    <property type="component" value="Chromosome"/>
</dbReference>
<proteinExistence type="predicted"/>
<dbReference type="PRINTS" id="PR00420">
    <property type="entry name" value="RNGMNOXGNASE"/>
</dbReference>
<evidence type="ECO:0000256" key="1">
    <source>
        <dbReference type="ARBA" id="ARBA00001974"/>
    </source>
</evidence>
<dbReference type="SUPFAM" id="SSF51905">
    <property type="entry name" value="FAD/NAD(P)-binding domain"/>
    <property type="match status" value="1"/>
</dbReference>
<dbReference type="Pfam" id="PF01494">
    <property type="entry name" value="FAD_binding_3"/>
    <property type="match status" value="1"/>
</dbReference>
<sequence>MKPVLIVGAGPVGMTLASELTRYGVPVRIVDRAAHRTDKSRALVLWSRTLELLDRGGEGSAPFLEAGFRAVAVNIVAGKSRVGRIDLDGVPTPYPFALMLPQSETERLLEERLRGQGVAVERRVELASFRAGDDGVDAVLRDAEGREEGLSVDWMAGCDGAHSAVRHGLDAPFAGETMDADWMLADVHVTGYPCPDSEVSVYWHRDGILVIFPITPGRYRVVADLPPAGTEHPPTPTLEQVQAILDDRGPGGMKAADPVWLSGFRINGRKVASYRHGRVFLAGDAAHVHSPAGGQGMNTGMQDAFNLAWKLAMVARGTCAEHLLGSYSPERSAVGDEVLKAADRLTAVGTLRNPVAQTLRNLAGRVVLGLGPVRHAIAEAATEVTVGYPHGPLNGPAGAGAGPKPGERVAPITGRAPVGSGTAPLFALFADATPAADLVPKYPALLDPDVRPPLAEGGLWLVRPDGYLACSAREPGVIAAYLNGLARPAAS</sequence>
<dbReference type="AlphaFoldDB" id="A0A5B9WEF3"/>
<dbReference type="InterPro" id="IPR002938">
    <property type="entry name" value="FAD-bd"/>
</dbReference>
<dbReference type="InterPro" id="IPR036188">
    <property type="entry name" value="FAD/NAD-bd_sf"/>
</dbReference>
<keyword evidence="6" id="KW-1185">Reference proteome</keyword>
<gene>
    <name evidence="5" type="primary">pcpB</name>
    <name evidence="5" type="ORF">OJF2_76500</name>
</gene>
<dbReference type="KEGG" id="agv:OJF2_76500"/>
<dbReference type="Gene3D" id="3.30.70.2450">
    <property type="match status" value="1"/>
</dbReference>
<feature type="domain" description="FAD-binding" evidence="4">
    <location>
        <begin position="3"/>
        <end position="341"/>
    </location>
</feature>
<reference evidence="5 6" key="1">
    <citation type="submission" date="2019-08" db="EMBL/GenBank/DDBJ databases">
        <title>Deep-cultivation of Planctomycetes and their phenomic and genomic characterization uncovers novel biology.</title>
        <authorList>
            <person name="Wiegand S."/>
            <person name="Jogler M."/>
            <person name="Boedeker C."/>
            <person name="Pinto D."/>
            <person name="Vollmers J."/>
            <person name="Rivas-Marin E."/>
            <person name="Kohn T."/>
            <person name="Peeters S.H."/>
            <person name="Heuer A."/>
            <person name="Rast P."/>
            <person name="Oberbeckmann S."/>
            <person name="Bunk B."/>
            <person name="Jeske O."/>
            <person name="Meyerdierks A."/>
            <person name="Storesund J.E."/>
            <person name="Kallscheuer N."/>
            <person name="Luecker S."/>
            <person name="Lage O.M."/>
            <person name="Pohl T."/>
            <person name="Merkel B.J."/>
            <person name="Hornburger P."/>
            <person name="Mueller R.-W."/>
            <person name="Bruemmer F."/>
            <person name="Labrenz M."/>
            <person name="Spormann A.M."/>
            <person name="Op den Camp H."/>
            <person name="Overmann J."/>
            <person name="Amann R."/>
            <person name="Jetten M.S.M."/>
            <person name="Mascher T."/>
            <person name="Medema M.H."/>
            <person name="Devos D.P."/>
            <person name="Kaster A.-K."/>
            <person name="Ovreas L."/>
            <person name="Rohde M."/>
            <person name="Galperin M.Y."/>
            <person name="Jogler C."/>
        </authorList>
    </citation>
    <scope>NUCLEOTIDE SEQUENCE [LARGE SCALE GENOMIC DNA]</scope>
    <source>
        <strain evidence="5 6">OJF2</strain>
    </source>
</reference>
<comment type="cofactor">
    <cofactor evidence="1">
        <name>FAD</name>
        <dbReference type="ChEBI" id="CHEBI:57692"/>
    </cofactor>
</comment>
<protein>
    <submittedName>
        <fullName evidence="5">Pentachlorophenol 4-monooxygenase</fullName>
        <ecNumber evidence="5">1.14.13.50</ecNumber>
    </submittedName>
</protein>
<dbReference type="EC" id="1.14.13.50" evidence="5"/>
<evidence type="ECO:0000313" key="5">
    <source>
        <dbReference type="EMBL" id="QEH39038.1"/>
    </source>
</evidence>
<keyword evidence="5" id="KW-0560">Oxidoreductase</keyword>
<dbReference type="PANTHER" id="PTHR43004">
    <property type="entry name" value="TRK SYSTEM POTASSIUM UPTAKE PROTEIN"/>
    <property type="match status" value="1"/>
</dbReference>